<feature type="transmembrane region" description="Helical" evidence="9">
    <location>
        <begin position="226"/>
        <end position="250"/>
    </location>
</feature>
<keyword evidence="6 9" id="KW-0812">Transmembrane</keyword>
<evidence type="ECO:0000313" key="10">
    <source>
        <dbReference type="EMBL" id="MBE8612324.1"/>
    </source>
</evidence>
<evidence type="ECO:0000313" key="11">
    <source>
        <dbReference type="Proteomes" id="UP000650477"/>
    </source>
</evidence>
<feature type="transmembrane region" description="Helical" evidence="9">
    <location>
        <begin position="136"/>
        <end position="158"/>
    </location>
</feature>
<keyword evidence="3 9" id="KW-0813">Transport</keyword>
<dbReference type="InterPro" id="IPR000515">
    <property type="entry name" value="MetI-like"/>
</dbReference>
<feature type="transmembrane region" description="Helical" evidence="9">
    <location>
        <begin position="15"/>
        <end position="38"/>
    </location>
</feature>
<accession>A0A447IZR0</accession>
<dbReference type="FunFam" id="1.10.3720.10:FF:000003">
    <property type="entry name" value="Aliphatic sulfonate ABC transporter permease"/>
    <property type="match status" value="1"/>
</dbReference>
<dbReference type="PANTHER" id="PTHR30151">
    <property type="entry name" value="ALKANE SULFONATE ABC TRANSPORTER-RELATED, MEMBRANE SUBUNIT"/>
    <property type="match status" value="1"/>
</dbReference>
<feature type="transmembrane region" description="Helical" evidence="9">
    <location>
        <begin position="179"/>
        <end position="206"/>
    </location>
</feature>
<comment type="similarity">
    <text evidence="2">Belongs to the binding-protein-dependent transport system permease family. CysTW subfamily.</text>
</comment>
<keyword evidence="4" id="KW-1003">Cell membrane</keyword>
<dbReference type="PROSITE" id="PS50928">
    <property type="entry name" value="ABC_TM1"/>
    <property type="match status" value="1"/>
</dbReference>
<dbReference type="GO" id="GO:0005886">
    <property type="term" value="C:plasma membrane"/>
    <property type="evidence" value="ECO:0007669"/>
    <property type="project" value="UniProtKB-SubCell"/>
</dbReference>
<protein>
    <submittedName>
        <fullName evidence="10">Taurine transporter subunit</fullName>
    </submittedName>
</protein>
<proteinExistence type="inferred from homology"/>
<keyword evidence="8 9" id="KW-0472">Membrane</keyword>
<dbReference type="EMBL" id="PKLF01000006">
    <property type="protein sequence ID" value="MBE8612324.1"/>
    <property type="molecule type" value="Genomic_DNA"/>
</dbReference>
<evidence type="ECO:0000256" key="7">
    <source>
        <dbReference type="ARBA" id="ARBA00022989"/>
    </source>
</evidence>
<gene>
    <name evidence="10" type="ORF">CYG68_07800</name>
</gene>
<dbReference type="PANTHER" id="PTHR30151:SF25">
    <property type="entry name" value="TAURINE TRANSPORT SYSTEM PERMEASE PROTEIN TAUC"/>
    <property type="match status" value="1"/>
</dbReference>
<feature type="transmembrane region" description="Helical" evidence="9">
    <location>
        <begin position="111"/>
        <end position="130"/>
    </location>
</feature>
<dbReference type="GO" id="GO:0042918">
    <property type="term" value="P:alkanesulfonate transmembrane transport"/>
    <property type="evidence" value="ECO:0007669"/>
    <property type="project" value="UniProtKB-ARBA"/>
</dbReference>
<evidence type="ECO:0000256" key="2">
    <source>
        <dbReference type="ARBA" id="ARBA00007069"/>
    </source>
</evidence>
<comment type="subcellular location">
    <subcellularLocation>
        <location evidence="1">Cell inner membrane</location>
        <topology evidence="1">Multi-pass membrane protein</topology>
    </subcellularLocation>
    <subcellularLocation>
        <location evidence="9">Cell membrane</location>
        <topology evidence="9">Multi-pass membrane protein</topology>
    </subcellularLocation>
</comment>
<evidence type="ECO:0000256" key="5">
    <source>
        <dbReference type="ARBA" id="ARBA00022519"/>
    </source>
</evidence>
<keyword evidence="5" id="KW-0997">Cell inner membrane</keyword>
<evidence type="ECO:0000256" key="3">
    <source>
        <dbReference type="ARBA" id="ARBA00022448"/>
    </source>
</evidence>
<dbReference type="NCBIfam" id="NF007545">
    <property type="entry name" value="PRK10160.1"/>
    <property type="match status" value="1"/>
</dbReference>
<dbReference type="InterPro" id="IPR035906">
    <property type="entry name" value="MetI-like_sf"/>
</dbReference>
<dbReference type="Gene3D" id="1.10.3720.10">
    <property type="entry name" value="MetI-like"/>
    <property type="match status" value="1"/>
</dbReference>
<feature type="transmembrane region" description="Helical" evidence="9">
    <location>
        <begin position="80"/>
        <end position="99"/>
    </location>
</feature>
<dbReference type="SUPFAM" id="SSF161098">
    <property type="entry name" value="MetI-like"/>
    <property type="match status" value="1"/>
</dbReference>
<evidence type="ECO:0000256" key="1">
    <source>
        <dbReference type="ARBA" id="ARBA00004429"/>
    </source>
</evidence>
<evidence type="ECO:0000256" key="4">
    <source>
        <dbReference type="ARBA" id="ARBA00022475"/>
    </source>
</evidence>
<reference evidence="10" key="1">
    <citation type="submission" date="2017-12" db="EMBL/GenBank/DDBJ databases">
        <title>Genome sequencing and analysis.</title>
        <authorList>
            <person name="Huang Y.-T."/>
        </authorList>
    </citation>
    <scope>NUCLEOTIDE SEQUENCE</scope>
    <source>
        <strain evidence="10">VGH116</strain>
    </source>
</reference>
<name>A0A447IZR0_MORMO</name>
<dbReference type="AlphaFoldDB" id="A0A447IZR0"/>
<organism evidence="10 11">
    <name type="scientific">Morganella morganii</name>
    <name type="common">Proteus morganii</name>
    <dbReference type="NCBI Taxonomy" id="582"/>
    <lineage>
        <taxon>Bacteria</taxon>
        <taxon>Pseudomonadati</taxon>
        <taxon>Pseudomonadota</taxon>
        <taxon>Gammaproteobacteria</taxon>
        <taxon>Enterobacterales</taxon>
        <taxon>Morganellaceae</taxon>
        <taxon>Morganella</taxon>
    </lineage>
</organism>
<comment type="caution">
    <text evidence="10">The sequence shown here is derived from an EMBL/GenBank/DDBJ whole genome shotgun (WGS) entry which is preliminary data.</text>
</comment>
<sequence>MADITGNKQPRHSRLLLSIVSLSVLITGWWLITAFQWVNPLYLPAPAQIGHQFLALSESGYMNATLWQHLAASLDRMLKALLLAVITGIPLGVLMGLSSRIRGILDPVVELYRPVPPLAYLPLIVIWFGIGETTKILLIWLAILAPVLISTMQGIMAAPGNRIRAVQSLGANRLQVLRYVILPSALPQMLTGIRIGLGVGWSTLVAAELVAAQQGLGFMVQSAAQFLNTGIVITGIAVIAVVALAIELALRHLQQALVPWYGKES</sequence>
<dbReference type="CDD" id="cd06261">
    <property type="entry name" value="TM_PBP2"/>
    <property type="match status" value="1"/>
</dbReference>
<dbReference type="RefSeq" id="WP_036416561.1">
    <property type="nucleotide sequence ID" value="NZ_CAXOPK010000003.1"/>
</dbReference>
<keyword evidence="7 9" id="KW-1133">Transmembrane helix</keyword>
<evidence type="ECO:0000256" key="8">
    <source>
        <dbReference type="ARBA" id="ARBA00023136"/>
    </source>
</evidence>
<dbReference type="GO" id="GO:0010438">
    <property type="term" value="P:cellular response to sulfur starvation"/>
    <property type="evidence" value="ECO:0007669"/>
    <property type="project" value="TreeGrafter"/>
</dbReference>
<evidence type="ECO:0000256" key="6">
    <source>
        <dbReference type="ARBA" id="ARBA00022692"/>
    </source>
</evidence>
<dbReference type="Pfam" id="PF00528">
    <property type="entry name" value="BPD_transp_1"/>
    <property type="match status" value="1"/>
</dbReference>
<evidence type="ECO:0000256" key="9">
    <source>
        <dbReference type="RuleBase" id="RU363032"/>
    </source>
</evidence>
<dbReference type="Proteomes" id="UP000650477">
    <property type="component" value="Unassembled WGS sequence"/>
</dbReference>